<reference evidence="2 3" key="1">
    <citation type="submission" date="2016-12" db="EMBL/GenBank/DDBJ databases">
        <title>Study of bacterial adaptation to deep sea.</title>
        <authorList>
            <person name="Song J."/>
            <person name="Yoshizawa S."/>
            <person name="Kogure K."/>
        </authorList>
    </citation>
    <scope>NUCLEOTIDE SEQUENCE [LARGE SCALE GENOMIC DNA]</scope>
    <source>
        <strain evidence="2 3">SAORIC-165</strain>
    </source>
</reference>
<comment type="caution">
    <text evidence="2">The sequence shown here is derived from an EMBL/GenBank/DDBJ whole genome shotgun (WGS) entry which is preliminary data.</text>
</comment>
<name>A0A2S7U0Y9_9BACT</name>
<dbReference type="AlphaFoldDB" id="A0A2S7U0Y9"/>
<protein>
    <submittedName>
        <fullName evidence="2">Uncharacterized protein</fullName>
    </submittedName>
</protein>
<dbReference type="Proteomes" id="UP000239907">
    <property type="component" value="Unassembled WGS sequence"/>
</dbReference>
<evidence type="ECO:0000313" key="2">
    <source>
        <dbReference type="EMBL" id="PQJ28240.1"/>
    </source>
</evidence>
<dbReference type="EMBL" id="MQWA01000001">
    <property type="protein sequence ID" value="PQJ28240.1"/>
    <property type="molecule type" value="Genomic_DNA"/>
</dbReference>
<keyword evidence="1" id="KW-0472">Membrane</keyword>
<evidence type="ECO:0000313" key="3">
    <source>
        <dbReference type="Proteomes" id="UP000239907"/>
    </source>
</evidence>
<sequence length="74" mass="8794">MFDDVLESHLESLAVDNDVFHLRLGNNFRQWLVFFTYVVIQTTRVTMAYPFVKKTPRMERIHAGCITDNTFLKR</sequence>
<evidence type="ECO:0000256" key="1">
    <source>
        <dbReference type="SAM" id="Phobius"/>
    </source>
</evidence>
<feature type="transmembrane region" description="Helical" evidence="1">
    <location>
        <begin position="31"/>
        <end position="52"/>
    </location>
</feature>
<gene>
    <name evidence="2" type="ORF">BSZ32_06795</name>
</gene>
<accession>A0A2S7U0Y9</accession>
<keyword evidence="1" id="KW-0812">Transmembrane</keyword>
<proteinExistence type="predicted"/>
<keyword evidence="1" id="KW-1133">Transmembrane helix</keyword>
<organism evidence="2 3">
    <name type="scientific">Rubritalea profundi</name>
    <dbReference type="NCBI Taxonomy" id="1658618"/>
    <lineage>
        <taxon>Bacteria</taxon>
        <taxon>Pseudomonadati</taxon>
        <taxon>Verrucomicrobiota</taxon>
        <taxon>Verrucomicrobiia</taxon>
        <taxon>Verrucomicrobiales</taxon>
        <taxon>Rubritaleaceae</taxon>
        <taxon>Rubritalea</taxon>
    </lineage>
</organism>
<keyword evidence="3" id="KW-1185">Reference proteome</keyword>